<dbReference type="InterPro" id="IPR016883">
    <property type="entry name" value="UCP028431"/>
</dbReference>
<dbReference type="RefSeq" id="WP_221221124.1">
    <property type="nucleotide sequence ID" value="NZ_JACIDK010000006.1"/>
</dbReference>
<reference evidence="2 3" key="1">
    <citation type="submission" date="2020-08" db="EMBL/GenBank/DDBJ databases">
        <title>Genomic Encyclopedia of Type Strains, Phase IV (KMG-IV): sequencing the most valuable type-strain genomes for metagenomic binning, comparative biology and taxonomic classification.</title>
        <authorList>
            <person name="Goeker M."/>
        </authorList>
    </citation>
    <scope>NUCLEOTIDE SEQUENCE [LARGE SCALE GENOMIC DNA]</scope>
    <source>
        <strain evidence="2 3">DSM 21793</strain>
    </source>
</reference>
<name>A0A840A605_9CAUL</name>
<comment type="caution">
    <text evidence="2">The sequence shown here is derived from an EMBL/GenBank/DDBJ whole genome shotgun (WGS) entry which is preliminary data.</text>
</comment>
<dbReference type="Proteomes" id="UP000530564">
    <property type="component" value="Unassembled WGS sequence"/>
</dbReference>
<gene>
    <name evidence="2" type="ORF">GGQ61_003728</name>
</gene>
<dbReference type="EMBL" id="JACIDK010000006">
    <property type="protein sequence ID" value="MBB3892990.1"/>
    <property type="molecule type" value="Genomic_DNA"/>
</dbReference>
<sequence>MRTEAERQDDLSTLQRETFGYFRHETNPANGLVRDKTEPGWPASIAATGLALACYPVGVERGYMSRETAIQRTLATLRFFWNSPQGEASDATGHRGFYYHFLDMQTGRRAWTCELSTIDSALLLAGALAAGAYFTESADAEAEIRFLAEALYARADWAWAQDGGDTVTHGWTPEAGFLPYRWEGYDEALLLYVLGLGSPTHPLSGVSYVAWTSTFRWERHYGYDYLYAGPLFIHQLSHVWLDLRGLQDAVMRERGSDYFENSRRATYVQQRYAIENPGRFAGYGEHCWGVTASEGPGPATLSLDGVERRFEDYVARGVPYGPDDGTLAPWAVAASLPFAPEIVGPALDFCIHQAQLKRDNAYGFKAAFNPTYPGAPGSPYDWWVSPWHFGLNEGPVVLMIENHRNGLLWDLMRHCPCIRRGLERAGFRGGWLDGPSGCARFDTARG</sequence>
<dbReference type="AlphaFoldDB" id="A0A840A605"/>
<keyword evidence="3" id="KW-1185">Reference proteome</keyword>
<protein>
    <recommendedName>
        <fullName evidence="1">Glycoamylase-like domain-containing protein</fullName>
    </recommendedName>
</protein>
<accession>A0A840A605</accession>
<organism evidence="2 3">
    <name type="scientific">Phenylobacterium haematophilum</name>
    <dbReference type="NCBI Taxonomy" id="98513"/>
    <lineage>
        <taxon>Bacteria</taxon>
        <taxon>Pseudomonadati</taxon>
        <taxon>Pseudomonadota</taxon>
        <taxon>Alphaproteobacteria</taxon>
        <taxon>Caulobacterales</taxon>
        <taxon>Caulobacteraceae</taxon>
        <taxon>Phenylobacterium</taxon>
    </lineage>
</organism>
<dbReference type="Gene3D" id="1.50.10.140">
    <property type="match status" value="1"/>
</dbReference>
<dbReference type="PIRSF" id="PIRSF028431">
    <property type="entry name" value="UCP028431"/>
    <property type="match status" value="1"/>
</dbReference>
<evidence type="ECO:0000259" key="1">
    <source>
        <dbReference type="Pfam" id="PF10091"/>
    </source>
</evidence>
<evidence type="ECO:0000313" key="3">
    <source>
        <dbReference type="Proteomes" id="UP000530564"/>
    </source>
</evidence>
<dbReference type="InterPro" id="IPR019282">
    <property type="entry name" value="Glycoamylase-like_cons_dom"/>
</dbReference>
<feature type="domain" description="Glycoamylase-like" evidence="1">
    <location>
        <begin position="179"/>
        <end position="416"/>
    </location>
</feature>
<dbReference type="Pfam" id="PF10091">
    <property type="entry name" value="Glycoamylase"/>
    <property type="match status" value="1"/>
</dbReference>
<proteinExistence type="predicted"/>
<evidence type="ECO:0000313" key="2">
    <source>
        <dbReference type="EMBL" id="MBB3892990.1"/>
    </source>
</evidence>